<sequence>MEGNEKRWMELKCEDAIIVNITFRIAVNWRVKKKKSEKRKVRERSLFGGNTYIHTIEKAMHHMMIFAEKKDRQILGIS</sequence>
<proteinExistence type="predicted"/>
<evidence type="ECO:0000313" key="1">
    <source>
        <dbReference type="EMBL" id="KAF7809867.1"/>
    </source>
</evidence>
<protein>
    <submittedName>
        <fullName evidence="1">Uncharacterized protein</fullName>
    </submittedName>
</protein>
<organism evidence="1 2">
    <name type="scientific">Senna tora</name>
    <dbReference type="NCBI Taxonomy" id="362788"/>
    <lineage>
        <taxon>Eukaryota</taxon>
        <taxon>Viridiplantae</taxon>
        <taxon>Streptophyta</taxon>
        <taxon>Embryophyta</taxon>
        <taxon>Tracheophyta</taxon>
        <taxon>Spermatophyta</taxon>
        <taxon>Magnoliopsida</taxon>
        <taxon>eudicotyledons</taxon>
        <taxon>Gunneridae</taxon>
        <taxon>Pentapetalae</taxon>
        <taxon>rosids</taxon>
        <taxon>fabids</taxon>
        <taxon>Fabales</taxon>
        <taxon>Fabaceae</taxon>
        <taxon>Caesalpinioideae</taxon>
        <taxon>Cassia clade</taxon>
        <taxon>Senna</taxon>
    </lineage>
</organism>
<evidence type="ECO:0000313" key="2">
    <source>
        <dbReference type="Proteomes" id="UP000634136"/>
    </source>
</evidence>
<reference evidence="1" key="1">
    <citation type="submission" date="2020-09" db="EMBL/GenBank/DDBJ databases">
        <title>Genome-Enabled Discovery of Anthraquinone Biosynthesis in Senna tora.</title>
        <authorList>
            <person name="Kang S.-H."/>
            <person name="Pandey R.P."/>
            <person name="Lee C.-M."/>
            <person name="Sim J.-S."/>
            <person name="Jeong J.-T."/>
            <person name="Choi B.-S."/>
            <person name="Jung M."/>
            <person name="Ginzburg D."/>
            <person name="Zhao K."/>
            <person name="Won S.Y."/>
            <person name="Oh T.-J."/>
            <person name="Yu Y."/>
            <person name="Kim N.-H."/>
            <person name="Lee O.R."/>
            <person name="Lee T.-H."/>
            <person name="Bashyal P."/>
            <person name="Kim T.-S."/>
            <person name="Lee W.-H."/>
            <person name="Kawkins C."/>
            <person name="Kim C.-K."/>
            <person name="Kim J.S."/>
            <person name="Ahn B.O."/>
            <person name="Rhee S.Y."/>
            <person name="Sohng J.K."/>
        </authorList>
    </citation>
    <scope>NUCLEOTIDE SEQUENCE</scope>
    <source>
        <tissue evidence="1">Leaf</tissue>
    </source>
</reference>
<accession>A0A834SXR4</accession>
<keyword evidence="2" id="KW-1185">Reference proteome</keyword>
<dbReference type="Proteomes" id="UP000634136">
    <property type="component" value="Unassembled WGS sequence"/>
</dbReference>
<name>A0A834SXR4_9FABA</name>
<dbReference type="AlphaFoldDB" id="A0A834SXR4"/>
<comment type="caution">
    <text evidence="1">The sequence shown here is derived from an EMBL/GenBank/DDBJ whole genome shotgun (WGS) entry which is preliminary data.</text>
</comment>
<gene>
    <name evidence="1" type="ORF">G2W53_036610</name>
</gene>
<dbReference type="EMBL" id="JAAIUW010000011">
    <property type="protein sequence ID" value="KAF7809867.1"/>
    <property type="molecule type" value="Genomic_DNA"/>
</dbReference>